<dbReference type="PANTHER" id="PTHR11236:SF50">
    <property type="entry name" value="AMINODEOXYCHORISMATE SYNTHASE COMPONENT 1"/>
    <property type="match status" value="1"/>
</dbReference>
<dbReference type="InterPro" id="IPR036038">
    <property type="entry name" value="Aminotransferase-like"/>
</dbReference>
<dbReference type="InterPro" id="IPR019999">
    <property type="entry name" value="Anth_synth_I-like"/>
</dbReference>
<evidence type="ECO:0000313" key="2">
    <source>
        <dbReference type="EMBL" id="GLS13079.1"/>
    </source>
</evidence>
<feature type="domain" description="Chorismate-utilising enzyme C-terminal" evidence="1">
    <location>
        <begin position="131"/>
        <end position="408"/>
    </location>
</feature>
<dbReference type="Proteomes" id="UP001156903">
    <property type="component" value="Unassembled WGS sequence"/>
</dbReference>
<dbReference type="Gene3D" id="3.30.470.10">
    <property type="match status" value="1"/>
</dbReference>
<dbReference type="PANTHER" id="PTHR11236">
    <property type="entry name" value="AMINOBENZOATE/ANTHRANILATE SYNTHASE"/>
    <property type="match status" value="1"/>
</dbReference>
<dbReference type="InterPro" id="IPR001544">
    <property type="entry name" value="Aminotrans_IV"/>
</dbReference>
<evidence type="ECO:0000313" key="3">
    <source>
        <dbReference type="Proteomes" id="UP001156903"/>
    </source>
</evidence>
<comment type="caution">
    <text evidence="2">The sequence shown here is derived from an EMBL/GenBank/DDBJ whole genome shotgun (WGS) entry which is preliminary data.</text>
</comment>
<dbReference type="RefSeq" id="WP_284306546.1">
    <property type="nucleotide sequence ID" value="NZ_BSPB01000003.1"/>
</dbReference>
<dbReference type="InterPro" id="IPR015890">
    <property type="entry name" value="Chorismate_C"/>
</dbReference>
<evidence type="ECO:0000259" key="1">
    <source>
        <dbReference type="Pfam" id="PF00425"/>
    </source>
</evidence>
<dbReference type="SUPFAM" id="SSF56752">
    <property type="entry name" value="D-aminoacid aminotransferase-like PLP-dependent enzymes"/>
    <property type="match status" value="1"/>
</dbReference>
<reference evidence="3" key="1">
    <citation type="journal article" date="2019" name="Int. J. Syst. Evol. Microbiol.">
        <title>The Global Catalogue of Microorganisms (GCM) 10K type strain sequencing project: providing services to taxonomists for standard genome sequencing and annotation.</title>
        <authorList>
            <consortium name="The Broad Institute Genomics Platform"/>
            <consortium name="The Broad Institute Genome Sequencing Center for Infectious Disease"/>
            <person name="Wu L."/>
            <person name="Ma J."/>
        </authorList>
    </citation>
    <scope>NUCLEOTIDE SEQUENCE [LARGE SCALE GENOMIC DNA]</scope>
    <source>
        <strain evidence="3">NBRC 109341</strain>
    </source>
</reference>
<keyword evidence="3" id="KW-1185">Reference proteome</keyword>
<organism evidence="2 3">
    <name type="scientific">Hydrogenophaga electricum</name>
    <dbReference type="NCBI Taxonomy" id="1230953"/>
    <lineage>
        <taxon>Bacteria</taxon>
        <taxon>Pseudomonadati</taxon>
        <taxon>Pseudomonadota</taxon>
        <taxon>Betaproteobacteria</taxon>
        <taxon>Burkholderiales</taxon>
        <taxon>Comamonadaceae</taxon>
        <taxon>Hydrogenophaga</taxon>
    </lineage>
</organism>
<dbReference type="SUPFAM" id="SSF56322">
    <property type="entry name" value="ADC synthase"/>
    <property type="match status" value="1"/>
</dbReference>
<protein>
    <submittedName>
        <fullName evidence="2">Aminodeoxychorismate synthase, component I</fullName>
    </submittedName>
</protein>
<accession>A0ABQ6C254</accession>
<gene>
    <name evidence="2" type="ORF">GCM10007935_05080</name>
</gene>
<dbReference type="EMBL" id="BSPB01000003">
    <property type="protein sequence ID" value="GLS13079.1"/>
    <property type="molecule type" value="Genomic_DNA"/>
</dbReference>
<sequence>MSATADGHQHSLRAYVDFPEAVPPGGAPVSAPQRLRAWFDNPTEILTARVPGEVPAVLAAVERHARAGRWCVGGLAYEAATTFDPALTTHAPTPGTPLAWFGVFDAPAGTALPAEAAHIPRQARWGFETTRDAYLRDAARAQLAMASGEAYQINLTTGLQGALHGAPLDWMHALRAGQPDGYLLWLDGGPLQVLSASPELFFDWRPGAADGANGGGTLTCKPMKGTAARDADPARDRAARDALLASDKERAENVMIVDLLRNDLGRLAPPGAVRVQRLFEAEAWPTVWQMTSTVTAQARAGTGLVEVFQALFPCGSITGTPKARAMHWIRTLEDRPRGFYCGALGVVRPGGHATFNVPIRTLVLQPPPPEAAARPTATTGPWLARYGVGSGLTVYAQGPAEWEELMAKSLIVHRASAPFSLLETLRLEHGRYARLPRHLERLGQSARHFGIPLDGARVQACLDTLPTRHATGLWRVRLTVSASGEPSAESFALQDTPQPVRVALAPAPLETTGALQEFIRHKTTRRDHYEALAPTDPAVFDHLLVNERGELTEFTRGNLALRRGGEWLTPALSSGLLPGTYRAELLAEGRLREAVLTADDLQRADGLAFFNGLRGWLAAHL</sequence>
<dbReference type="PRINTS" id="PR00095">
    <property type="entry name" value="ANTSNTHASEI"/>
</dbReference>
<dbReference type="Gene3D" id="3.20.10.10">
    <property type="entry name" value="D-amino Acid Aminotransferase, subunit A, domain 2"/>
    <property type="match status" value="1"/>
</dbReference>
<dbReference type="Pfam" id="PF01063">
    <property type="entry name" value="Aminotran_4"/>
    <property type="match status" value="1"/>
</dbReference>
<dbReference type="InterPro" id="IPR043132">
    <property type="entry name" value="BCAT-like_C"/>
</dbReference>
<dbReference type="Gene3D" id="3.60.120.10">
    <property type="entry name" value="Anthranilate synthase"/>
    <property type="match status" value="1"/>
</dbReference>
<dbReference type="InterPro" id="IPR043131">
    <property type="entry name" value="BCAT-like_N"/>
</dbReference>
<proteinExistence type="predicted"/>
<name>A0ABQ6C254_9BURK</name>
<dbReference type="Pfam" id="PF00425">
    <property type="entry name" value="Chorismate_bind"/>
    <property type="match status" value="1"/>
</dbReference>
<dbReference type="InterPro" id="IPR005801">
    <property type="entry name" value="ADC_synthase"/>
</dbReference>